<feature type="region of interest" description="Disordered" evidence="7">
    <location>
        <begin position="1"/>
        <end position="31"/>
    </location>
</feature>
<feature type="binding site" evidence="6">
    <location>
        <position position="524"/>
    </location>
    <ligand>
        <name>ATP</name>
        <dbReference type="ChEBI" id="CHEBI:30616"/>
    </ligand>
</feature>
<feature type="domain" description="AMP-binding enzyme C-terminal" evidence="9">
    <location>
        <begin position="555"/>
        <end position="633"/>
    </location>
</feature>
<feature type="binding site" evidence="6">
    <location>
        <position position="550"/>
    </location>
    <ligand>
        <name>ATP</name>
        <dbReference type="ChEBI" id="CHEBI:30616"/>
    </ligand>
</feature>
<dbReference type="Gene3D" id="3.30.300.30">
    <property type="match status" value="1"/>
</dbReference>
<evidence type="ECO:0000256" key="5">
    <source>
        <dbReference type="ARBA" id="ARBA00022990"/>
    </source>
</evidence>
<dbReference type="NCBIfam" id="NF001208">
    <property type="entry name" value="PRK00174.1"/>
    <property type="match status" value="1"/>
</dbReference>
<dbReference type="HAMAP" id="MF_01123">
    <property type="entry name" value="Ac_CoA_synth"/>
    <property type="match status" value="1"/>
</dbReference>
<dbReference type="CDD" id="cd05966">
    <property type="entry name" value="ACS"/>
    <property type="match status" value="1"/>
</dbReference>
<dbReference type="InterPro" id="IPR011904">
    <property type="entry name" value="Ac_CoA_lig"/>
</dbReference>
<evidence type="ECO:0000256" key="6">
    <source>
        <dbReference type="HAMAP-Rule" id="MF_01123"/>
    </source>
</evidence>
<accession>A0ABW0KM36</accession>
<keyword evidence="4 6" id="KW-0067">ATP-binding</keyword>
<evidence type="ECO:0000259" key="9">
    <source>
        <dbReference type="Pfam" id="PF13193"/>
    </source>
</evidence>
<name>A0ABW0KM36_9BACT</name>
<evidence type="ECO:0000259" key="8">
    <source>
        <dbReference type="Pfam" id="PF00501"/>
    </source>
</evidence>
<evidence type="ECO:0000259" key="10">
    <source>
        <dbReference type="Pfam" id="PF16177"/>
    </source>
</evidence>
<feature type="modified residue" description="N6-acetyllysine" evidence="6">
    <location>
        <position position="633"/>
    </location>
</feature>
<dbReference type="InterPro" id="IPR045851">
    <property type="entry name" value="AMP-bd_C_sf"/>
</dbReference>
<protein>
    <recommendedName>
        <fullName evidence="6">Acetyl-coenzyme A synthetase</fullName>
        <shortName evidence="6">AcCoA synthetase</shortName>
        <shortName evidence="6">Acs</shortName>
        <ecNumber evidence="6">6.2.1.1</ecNumber>
    </recommendedName>
    <alternativeName>
        <fullName evidence="6">Acetate--CoA ligase</fullName>
    </alternativeName>
    <alternativeName>
        <fullName evidence="6">Acyl-activating enzyme</fullName>
    </alternativeName>
</protein>
<dbReference type="EC" id="6.2.1.1" evidence="6"/>
<feature type="domain" description="Acetyl-coenzyme A synthetase N-terminal" evidence="10">
    <location>
        <begin position="53"/>
        <end position="106"/>
    </location>
</feature>
<feature type="compositionally biased region" description="Basic residues" evidence="7">
    <location>
        <begin position="1"/>
        <end position="15"/>
    </location>
</feature>
<organism evidence="11 12">
    <name type="scientific">Prosthecobacter fluviatilis</name>
    <dbReference type="NCBI Taxonomy" id="445931"/>
    <lineage>
        <taxon>Bacteria</taxon>
        <taxon>Pseudomonadati</taxon>
        <taxon>Verrucomicrobiota</taxon>
        <taxon>Verrucomicrobiia</taxon>
        <taxon>Verrucomicrobiales</taxon>
        <taxon>Verrucomicrobiaceae</taxon>
        <taxon>Prosthecobacter</taxon>
    </lineage>
</organism>
<dbReference type="NCBIfam" id="TIGR02188">
    <property type="entry name" value="Ac_CoA_lig_AcsA"/>
    <property type="match status" value="1"/>
</dbReference>
<proteinExistence type="inferred from homology"/>
<feature type="binding site" evidence="6">
    <location>
        <position position="359"/>
    </location>
    <ligand>
        <name>CoA</name>
        <dbReference type="ChEBI" id="CHEBI:57287"/>
    </ligand>
</feature>
<dbReference type="Pfam" id="PF16177">
    <property type="entry name" value="ACAS_N"/>
    <property type="match status" value="1"/>
</dbReference>
<dbReference type="InterPro" id="IPR032387">
    <property type="entry name" value="ACAS_N"/>
</dbReference>
<dbReference type="PANTHER" id="PTHR24095">
    <property type="entry name" value="ACETYL-COENZYME A SYNTHETASE"/>
    <property type="match status" value="1"/>
</dbReference>
<evidence type="ECO:0000256" key="2">
    <source>
        <dbReference type="ARBA" id="ARBA00022598"/>
    </source>
</evidence>
<evidence type="ECO:0000313" key="11">
    <source>
        <dbReference type="EMBL" id="MFC5454530.1"/>
    </source>
</evidence>
<feature type="binding site" evidence="6">
    <location>
        <position position="563"/>
    </location>
    <ligand>
        <name>Mg(2+)</name>
        <dbReference type="ChEBI" id="CHEBI:18420"/>
    </ligand>
</feature>
<evidence type="ECO:0000256" key="4">
    <source>
        <dbReference type="ARBA" id="ARBA00022840"/>
    </source>
</evidence>
<keyword evidence="3 6" id="KW-0547">Nucleotide-binding</keyword>
<feature type="binding site" evidence="6">
    <location>
        <position position="335"/>
    </location>
    <ligand>
        <name>CoA</name>
        <dbReference type="ChEBI" id="CHEBI:57287"/>
    </ligand>
</feature>
<evidence type="ECO:0000256" key="1">
    <source>
        <dbReference type="ARBA" id="ARBA00006432"/>
    </source>
</evidence>
<dbReference type="RefSeq" id="WP_377164702.1">
    <property type="nucleotide sequence ID" value="NZ_JBHSMQ010000002.1"/>
</dbReference>
<comment type="catalytic activity">
    <reaction evidence="6">
        <text>acetate + ATP + CoA = acetyl-CoA + AMP + diphosphate</text>
        <dbReference type="Rhea" id="RHEA:23176"/>
        <dbReference type="ChEBI" id="CHEBI:30089"/>
        <dbReference type="ChEBI" id="CHEBI:30616"/>
        <dbReference type="ChEBI" id="CHEBI:33019"/>
        <dbReference type="ChEBI" id="CHEBI:57287"/>
        <dbReference type="ChEBI" id="CHEBI:57288"/>
        <dbReference type="ChEBI" id="CHEBI:456215"/>
        <dbReference type="EC" id="6.2.1.1"/>
    </reaction>
</comment>
<dbReference type="InterPro" id="IPR000873">
    <property type="entry name" value="AMP-dep_synth/lig_dom"/>
</dbReference>
<keyword evidence="2 6" id="KW-0436">Ligase</keyword>
<comment type="caution">
    <text evidence="11">The sequence shown here is derived from an EMBL/GenBank/DDBJ whole genome shotgun (WGS) entry which is preliminary data.</text>
</comment>
<keyword evidence="6" id="KW-0460">Magnesium</keyword>
<dbReference type="Proteomes" id="UP001596052">
    <property type="component" value="Unassembled WGS sequence"/>
</dbReference>
<feature type="compositionally biased region" description="Low complexity" evidence="7">
    <location>
        <begin position="16"/>
        <end position="27"/>
    </location>
</feature>
<feature type="binding site" evidence="6">
    <location>
        <position position="561"/>
    </location>
    <ligand>
        <name>Mg(2+)</name>
        <dbReference type="ChEBI" id="CHEBI:18420"/>
    </ligand>
</feature>
<dbReference type="PANTHER" id="PTHR24095:SF14">
    <property type="entry name" value="ACETYL-COENZYME A SYNTHETASE 1"/>
    <property type="match status" value="1"/>
</dbReference>
<reference evidence="12" key="1">
    <citation type="journal article" date="2019" name="Int. J. Syst. Evol. Microbiol.">
        <title>The Global Catalogue of Microorganisms (GCM) 10K type strain sequencing project: providing services to taxonomists for standard genome sequencing and annotation.</title>
        <authorList>
            <consortium name="The Broad Institute Genomics Platform"/>
            <consortium name="The Broad Institute Genome Sequencing Center for Infectious Disease"/>
            <person name="Wu L."/>
            <person name="Ma J."/>
        </authorList>
    </citation>
    <scope>NUCLEOTIDE SEQUENCE [LARGE SCALE GENOMIC DNA]</scope>
    <source>
        <strain evidence="12">CGMCC 4.1469</strain>
    </source>
</reference>
<feature type="binding site" evidence="6">
    <location>
        <position position="608"/>
    </location>
    <ligand>
        <name>CoA</name>
        <dbReference type="ChEBI" id="CHEBI:57287"/>
    </ligand>
</feature>
<evidence type="ECO:0000313" key="12">
    <source>
        <dbReference type="Proteomes" id="UP001596052"/>
    </source>
</evidence>
<gene>
    <name evidence="11" type="primary">acs</name>
    <name evidence="6" type="synonym">acsA</name>
    <name evidence="11" type="ORF">ACFQDI_06645</name>
</gene>
<comment type="PTM">
    <text evidence="6">Acetylated. Deacetylation by the SIR2-homolog deacetylase activates the enzyme.</text>
</comment>
<comment type="cofactor">
    <cofactor evidence="6">
        <name>Mg(2+)</name>
        <dbReference type="ChEBI" id="CHEBI:18420"/>
    </cofactor>
</comment>
<comment type="function">
    <text evidence="6">Catalyzes the conversion of acetate into acetyl-CoA (AcCoA), an essential intermediate at the junction of anabolic and catabolic pathways. AcsA undergoes a two-step reaction. In the first half reaction, AcsA combines acetate with ATP to form acetyl-adenylate (AcAMP) intermediate. In the second half reaction, it can then transfer the acetyl group from AcAMP to the sulfhydryl group of CoA, forming the product AcCoA.</text>
</comment>
<dbReference type="InterPro" id="IPR042099">
    <property type="entry name" value="ANL_N_sf"/>
</dbReference>
<feature type="binding site" evidence="6">
    <location>
        <begin position="435"/>
        <end position="440"/>
    </location>
    <ligand>
        <name>ATP</name>
        <dbReference type="ChEBI" id="CHEBI:30616"/>
    </ligand>
</feature>
<dbReference type="Gene3D" id="3.40.50.12780">
    <property type="entry name" value="N-terminal domain of ligase-like"/>
    <property type="match status" value="1"/>
</dbReference>
<dbReference type="GO" id="GO:0003987">
    <property type="term" value="F:acetate-CoA ligase activity"/>
    <property type="evidence" value="ECO:0007669"/>
    <property type="project" value="UniProtKB-EC"/>
</dbReference>
<dbReference type="SUPFAM" id="SSF56801">
    <property type="entry name" value="Acetyl-CoA synthetase-like"/>
    <property type="match status" value="1"/>
</dbReference>
<keyword evidence="5 6" id="KW-0007">Acetylation</keyword>
<feature type="domain" description="AMP-dependent synthetase/ligase" evidence="8">
    <location>
        <begin position="117"/>
        <end position="502"/>
    </location>
</feature>
<evidence type="ECO:0000256" key="7">
    <source>
        <dbReference type="SAM" id="MobiDB-lite"/>
    </source>
</evidence>
<dbReference type="Pfam" id="PF00501">
    <property type="entry name" value="AMP-binding"/>
    <property type="match status" value="1"/>
</dbReference>
<dbReference type="InterPro" id="IPR020845">
    <property type="entry name" value="AMP-binding_CS"/>
</dbReference>
<dbReference type="EMBL" id="JBHSMQ010000002">
    <property type="protein sequence ID" value="MFC5454530.1"/>
    <property type="molecule type" value="Genomic_DNA"/>
</dbReference>
<dbReference type="InterPro" id="IPR025110">
    <property type="entry name" value="AMP-bd_C"/>
</dbReference>
<feature type="binding site" evidence="6">
    <location>
        <begin position="411"/>
        <end position="413"/>
    </location>
    <ligand>
        <name>ATP</name>
        <dbReference type="ChEBI" id="CHEBI:30616"/>
    </ligand>
</feature>
<feature type="binding site" evidence="6">
    <location>
        <begin position="216"/>
        <end position="219"/>
    </location>
    <ligand>
        <name>CoA</name>
        <dbReference type="ChEBI" id="CHEBI:57287"/>
    </ligand>
</feature>
<keyword evidence="12" id="KW-1185">Reference proteome</keyword>
<evidence type="ECO:0000256" key="3">
    <source>
        <dbReference type="ARBA" id="ARBA00022741"/>
    </source>
</evidence>
<comment type="similarity">
    <text evidence="1 6">Belongs to the ATP-dependent AMP-binding enzyme family.</text>
</comment>
<feature type="binding site" evidence="6">
    <location>
        <position position="566"/>
    </location>
    <ligand>
        <name>Mg(2+)</name>
        <dbReference type="ChEBI" id="CHEBI:18420"/>
    </ligand>
</feature>
<feature type="binding site" evidence="6">
    <location>
        <position position="539"/>
    </location>
    <ligand>
        <name>ATP</name>
        <dbReference type="ChEBI" id="CHEBI:30616"/>
    </ligand>
</feature>
<dbReference type="PROSITE" id="PS00455">
    <property type="entry name" value="AMP_BINDING"/>
    <property type="match status" value="1"/>
</dbReference>
<dbReference type="Pfam" id="PF13193">
    <property type="entry name" value="AMP-binding_C"/>
    <property type="match status" value="1"/>
</dbReference>
<comment type="caution">
    <text evidence="6">Lacks conserved residue(s) required for the propagation of feature annotation.</text>
</comment>
<keyword evidence="6" id="KW-0479">Metal-binding</keyword>
<sequence length="670" mass="74520">MSKKAAAKSSPKKAAKPAAKASSTSKPLLTENRVFKPSAEFSKKARISSMAQYKKMHEESIKQPEKFFGREAKELLWTKPFTKVLDWKCPNAKWFTGGKLNISENCLDRHLEGPRKTKAALIWEGEPGEKRVLTYQQLHREVCRFANVLKRHKVKKGDRVIIYMPMIPEAAVAMLACTRIGAMHSVIFGGFSAESIKDRVMDCGAKIVITADGGYRRGAVVPLKKNVDDALKAKDTPVETVIVYKRTGQDIHIEEGRDVWWHRELEYVDSRCAPVAMDSESPMFILYTSGSTGKPKGILHTTGGYLLHAQMTCKYVFDLRDDDVYWCTADIGWVTGHTYMVYGPLALGATSLMFEGAPNWPENDRFWKIIEEYAVTVFYTAPTAIRAFMKWGDEWLKKHDLSSLRLLGTVGEPINPEAWMWYHTKVGGGKCPIVDTWWQTETGGHMITPLPGATPTTPGTATLPFFGVDAAIVDDLGKEVGVNEQGKLVIRKPWPSMLRGIWGDKKRYQDAYWSEFKGWYFAGDGARRDKQGNFWIIGRIDDVLNVAGHRLGTAEVESALVSHGAVAEAAVVGRPDEMKGQGVVCFVTVKEGVKSSRELAEELKKHVRKVIGPVATPDEVRFAAALPKTRSGKIMRRLLKQIAAGELIKGDTTTLEDINVIAQLAAGGED</sequence>